<protein>
    <submittedName>
        <fullName evidence="2">Uncharacterized protein</fullName>
    </submittedName>
</protein>
<evidence type="ECO:0000256" key="1">
    <source>
        <dbReference type="SAM" id="MobiDB-lite"/>
    </source>
</evidence>
<dbReference type="EMBL" id="MT142737">
    <property type="protein sequence ID" value="QJA87862.1"/>
    <property type="molecule type" value="Genomic_DNA"/>
</dbReference>
<accession>A0A6M3JK61</accession>
<reference evidence="2" key="1">
    <citation type="submission" date="2020-03" db="EMBL/GenBank/DDBJ databases">
        <title>The deep terrestrial virosphere.</title>
        <authorList>
            <person name="Holmfeldt K."/>
            <person name="Nilsson E."/>
            <person name="Simone D."/>
            <person name="Lopez-Fernandez M."/>
            <person name="Wu X."/>
            <person name="de Brujin I."/>
            <person name="Lundin D."/>
            <person name="Andersson A."/>
            <person name="Bertilsson S."/>
            <person name="Dopson M."/>
        </authorList>
    </citation>
    <scope>NUCLEOTIDE SEQUENCE</scope>
    <source>
        <strain evidence="2">MM415A04893</strain>
        <strain evidence="3">MM415B02878</strain>
    </source>
</reference>
<name>A0A6M3JK61_9ZZZZ</name>
<dbReference type="EMBL" id="MT141687">
    <property type="protein sequence ID" value="QJA69227.1"/>
    <property type="molecule type" value="Genomic_DNA"/>
</dbReference>
<organism evidence="2">
    <name type="scientific">viral metagenome</name>
    <dbReference type="NCBI Taxonomy" id="1070528"/>
    <lineage>
        <taxon>unclassified sequences</taxon>
        <taxon>metagenomes</taxon>
        <taxon>organismal metagenomes</taxon>
    </lineage>
</organism>
<evidence type="ECO:0000313" key="3">
    <source>
        <dbReference type="EMBL" id="QJA87862.1"/>
    </source>
</evidence>
<gene>
    <name evidence="2" type="ORF">MM415A04893_0011</name>
    <name evidence="3" type="ORF">MM415B02878_0010</name>
</gene>
<feature type="region of interest" description="Disordered" evidence="1">
    <location>
        <begin position="93"/>
        <end position="115"/>
    </location>
</feature>
<proteinExistence type="predicted"/>
<sequence>METTPESVCEEVVSLTPQSFTKMTIKKPQNGKLEVLIVVDLDSFRKARRLETVEKWRGRHLNDAETVFYSFAERIHAVCDGEFGYVDGWTKPNAMQKRTRNETNKKKKNANISSL</sequence>
<evidence type="ECO:0000313" key="2">
    <source>
        <dbReference type="EMBL" id="QJA69227.1"/>
    </source>
</evidence>
<dbReference type="AlphaFoldDB" id="A0A6M3JK61"/>